<dbReference type="SMART" id="SM00530">
    <property type="entry name" value="HTH_XRE"/>
    <property type="match status" value="1"/>
</dbReference>
<proteinExistence type="predicted"/>
<reference evidence="3 4" key="1">
    <citation type="submission" date="2020-01" db="EMBL/GenBank/DDBJ databases">
        <title>Paenibacillus soybeanensis sp. nov. isolated from the nodules of soybean (Glycine max(L.) Merr).</title>
        <authorList>
            <person name="Wang H."/>
        </authorList>
    </citation>
    <scope>NUCLEOTIDE SEQUENCE [LARGE SCALE GENOMIC DNA]</scope>
    <source>
        <strain evidence="3 4">T1</strain>
    </source>
</reference>
<evidence type="ECO:0000313" key="4">
    <source>
        <dbReference type="Proteomes" id="UP000665561"/>
    </source>
</evidence>
<protein>
    <submittedName>
        <fullName evidence="3">Helix-turn-helix domain-containing protein</fullName>
    </submittedName>
</protein>
<dbReference type="Gene3D" id="1.10.260.40">
    <property type="entry name" value="lambda repressor-like DNA-binding domains"/>
    <property type="match status" value="1"/>
</dbReference>
<keyword evidence="4" id="KW-1185">Reference proteome</keyword>
<dbReference type="PANTHER" id="PTHR46558:SF13">
    <property type="entry name" value="HTH-TYPE TRANSCRIPTIONAL REGULATOR IMMR"/>
    <property type="match status" value="1"/>
</dbReference>
<dbReference type="EMBL" id="JAAAMV010000005">
    <property type="protein sequence ID" value="NBD24327.1"/>
    <property type="molecule type" value="Genomic_DNA"/>
</dbReference>
<dbReference type="InterPro" id="IPR010982">
    <property type="entry name" value="Lambda_DNA-bd_dom_sf"/>
</dbReference>
<evidence type="ECO:0000256" key="1">
    <source>
        <dbReference type="ARBA" id="ARBA00023125"/>
    </source>
</evidence>
<dbReference type="Proteomes" id="UP000665561">
    <property type="component" value="Unassembled WGS sequence"/>
</dbReference>
<evidence type="ECO:0000313" key="3">
    <source>
        <dbReference type="EMBL" id="NBD24327.1"/>
    </source>
</evidence>
<dbReference type="InterPro" id="IPR001387">
    <property type="entry name" value="Cro/C1-type_HTH"/>
</dbReference>
<gene>
    <name evidence="3" type="ORF">GT019_10635</name>
</gene>
<dbReference type="RefSeq" id="WP_161743120.1">
    <property type="nucleotide sequence ID" value="NZ_JAAAMV010000005.1"/>
</dbReference>
<dbReference type="CDD" id="cd00093">
    <property type="entry name" value="HTH_XRE"/>
    <property type="match status" value="1"/>
</dbReference>
<sequence>MSMGAMLIRLREDKGITQYEVAEKLGIKRARYNAWENDIAKPRVEMLNKLANFYGVSPDYLLGFERPGDIPAWATAKDKRDFKRMLEEDEEVMFDGVPISDIGRQRVMDVLTGLFWEAKQMNKRKKTTPTEDE</sequence>
<keyword evidence="1" id="KW-0238">DNA-binding</keyword>
<dbReference type="Pfam" id="PF01381">
    <property type="entry name" value="HTH_3"/>
    <property type="match status" value="1"/>
</dbReference>
<dbReference type="PANTHER" id="PTHR46558">
    <property type="entry name" value="TRACRIPTIONAL REGULATORY PROTEIN-RELATED-RELATED"/>
    <property type="match status" value="1"/>
</dbReference>
<dbReference type="PROSITE" id="PS50943">
    <property type="entry name" value="HTH_CROC1"/>
    <property type="match status" value="1"/>
</dbReference>
<organism evidence="3 4">
    <name type="scientific">Paenibacillus glycinis</name>
    <dbReference type="NCBI Taxonomy" id="2697035"/>
    <lineage>
        <taxon>Bacteria</taxon>
        <taxon>Bacillati</taxon>
        <taxon>Bacillota</taxon>
        <taxon>Bacilli</taxon>
        <taxon>Bacillales</taxon>
        <taxon>Paenibacillaceae</taxon>
        <taxon>Paenibacillus</taxon>
    </lineage>
</organism>
<comment type="caution">
    <text evidence="3">The sequence shown here is derived from an EMBL/GenBank/DDBJ whole genome shotgun (WGS) entry which is preliminary data.</text>
</comment>
<evidence type="ECO:0000259" key="2">
    <source>
        <dbReference type="PROSITE" id="PS50943"/>
    </source>
</evidence>
<feature type="domain" description="HTH cro/C1-type" evidence="2">
    <location>
        <begin position="7"/>
        <end position="61"/>
    </location>
</feature>
<name>A0ABW9XPM3_9BACL</name>
<accession>A0ABW9XPM3</accession>
<dbReference type="SUPFAM" id="SSF47413">
    <property type="entry name" value="lambda repressor-like DNA-binding domains"/>
    <property type="match status" value="1"/>
</dbReference>